<reference evidence="2 3" key="1">
    <citation type="submission" date="2023-03" db="EMBL/GenBank/DDBJ databases">
        <title>Speciation in Pyrococcus: adaptation to high temperature as a mechanism.</title>
        <authorList>
            <person name="Gu J."/>
        </authorList>
    </citation>
    <scope>NUCLEOTIDE SEQUENCE [LARGE SCALE GENOMIC DNA]</scope>
    <source>
        <strain evidence="2 3">LMOA34</strain>
    </source>
</reference>
<keyword evidence="1" id="KW-0472">Membrane</keyword>
<keyword evidence="1" id="KW-0812">Transmembrane</keyword>
<keyword evidence="3" id="KW-1185">Reference proteome</keyword>
<feature type="transmembrane region" description="Helical" evidence="1">
    <location>
        <begin position="29"/>
        <end position="50"/>
    </location>
</feature>
<evidence type="ECO:0000313" key="2">
    <source>
        <dbReference type="EMBL" id="MFA4805199.1"/>
    </source>
</evidence>
<sequence length="62" mass="6453">MEVESVERVIEKLSVVLVGIGFLVGRNNLGFFIVGMGVGGLLMAAVLGVVGRGQVRAVRGIL</sequence>
<evidence type="ECO:0000313" key="3">
    <source>
        <dbReference type="Proteomes" id="UP001571980"/>
    </source>
</evidence>
<accession>A0ABV4T7X1</accession>
<evidence type="ECO:0000256" key="1">
    <source>
        <dbReference type="SAM" id="Phobius"/>
    </source>
</evidence>
<proteinExistence type="predicted"/>
<comment type="caution">
    <text evidence="2">The sequence shown here is derived from an EMBL/GenBank/DDBJ whole genome shotgun (WGS) entry which is preliminary data.</text>
</comment>
<protein>
    <submittedName>
        <fullName evidence="2">Uncharacterized protein</fullName>
    </submittedName>
</protein>
<keyword evidence="1" id="KW-1133">Transmembrane helix</keyword>
<dbReference type="EMBL" id="JARRIG010000007">
    <property type="protein sequence ID" value="MFA4805199.1"/>
    <property type="molecule type" value="Genomic_DNA"/>
</dbReference>
<dbReference type="Proteomes" id="UP001571980">
    <property type="component" value="Unassembled WGS sequence"/>
</dbReference>
<organism evidence="2 3">
    <name type="scientific">Pyrococcus kukulkanii</name>
    <dbReference type="NCBI Taxonomy" id="1609559"/>
    <lineage>
        <taxon>Archaea</taxon>
        <taxon>Methanobacteriati</taxon>
        <taxon>Methanobacteriota</taxon>
        <taxon>Thermococci</taxon>
        <taxon>Thermococcales</taxon>
        <taxon>Thermococcaceae</taxon>
        <taxon>Pyrococcus</taxon>
    </lineage>
</organism>
<gene>
    <name evidence="2" type="ORF">P8X34_10725</name>
</gene>
<name>A0ABV4T7X1_9EURY</name>
<dbReference type="RefSeq" id="WP_372824624.1">
    <property type="nucleotide sequence ID" value="NZ_JARRIG010000007.1"/>
</dbReference>